<sequence>MKIIFKWLAATMVSIVAVTGCKKIEVDQGFTTFGQIYFYADQTASYLAGHLQVKYNGHPIDIQGGTGLIRVPEGEAKFEFCDNRTDELLGEKWVAIVPGSPVKYTLFQPTENDPIALLDPNGQAGEEAAAEGFMKIKIANYATDLLPRDLDVVVLGLNINMETVELATLENVSDNLGEEDYRLVPTGGSNILAYTFKFRDRNTQAFVKADRGDDYWSPNFFLYPDIISPFPEKRVYTIYLKTYETSVEYELFIKSGGKYYEIIPEILYAD</sequence>
<accession>A0A1I1F2N3</accession>
<evidence type="ECO:0000313" key="2">
    <source>
        <dbReference type="Proteomes" id="UP000199577"/>
    </source>
</evidence>
<dbReference type="PROSITE" id="PS51257">
    <property type="entry name" value="PROKAR_LIPOPROTEIN"/>
    <property type="match status" value="1"/>
</dbReference>
<name>A0A1I1F2N3_9SPHI</name>
<organism evidence="1 2">
    <name type="scientific">Parapedobacter composti</name>
    <dbReference type="NCBI Taxonomy" id="623281"/>
    <lineage>
        <taxon>Bacteria</taxon>
        <taxon>Pseudomonadati</taxon>
        <taxon>Bacteroidota</taxon>
        <taxon>Sphingobacteriia</taxon>
        <taxon>Sphingobacteriales</taxon>
        <taxon>Sphingobacteriaceae</taxon>
        <taxon>Parapedobacter</taxon>
    </lineage>
</organism>
<dbReference type="RefSeq" id="WP_090971173.1">
    <property type="nucleotide sequence ID" value="NZ_FOLL01000002.1"/>
</dbReference>
<dbReference type="OrthoDB" id="699667at2"/>
<reference evidence="1 2" key="1">
    <citation type="submission" date="2016-10" db="EMBL/GenBank/DDBJ databases">
        <authorList>
            <person name="de Groot N.N."/>
        </authorList>
    </citation>
    <scope>NUCLEOTIDE SEQUENCE [LARGE SCALE GENOMIC DNA]</scope>
    <source>
        <strain evidence="1 2">DSM 22900</strain>
    </source>
</reference>
<gene>
    <name evidence="1" type="ORF">SAMN05421747_10270</name>
</gene>
<dbReference type="STRING" id="623281.SAMN05421747_10270"/>
<proteinExistence type="predicted"/>
<dbReference type="Proteomes" id="UP000199577">
    <property type="component" value="Unassembled WGS sequence"/>
</dbReference>
<keyword evidence="2" id="KW-1185">Reference proteome</keyword>
<evidence type="ECO:0008006" key="3">
    <source>
        <dbReference type="Google" id="ProtNLM"/>
    </source>
</evidence>
<dbReference type="EMBL" id="FOLL01000002">
    <property type="protein sequence ID" value="SFB91413.1"/>
    <property type="molecule type" value="Genomic_DNA"/>
</dbReference>
<dbReference type="AlphaFoldDB" id="A0A1I1F2N3"/>
<protein>
    <recommendedName>
        <fullName evidence="3">DUF4397 domain-containing protein</fullName>
    </recommendedName>
</protein>
<evidence type="ECO:0000313" key="1">
    <source>
        <dbReference type="EMBL" id="SFB91413.1"/>
    </source>
</evidence>